<dbReference type="AlphaFoldDB" id="A0A520KGZ1"/>
<proteinExistence type="predicted"/>
<dbReference type="Proteomes" id="UP000316080">
    <property type="component" value="Unassembled WGS sequence"/>
</dbReference>
<comment type="caution">
    <text evidence="1">The sequence shown here is derived from an EMBL/GenBank/DDBJ whole genome shotgun (WGS) entry which is preliminary data.</text>
</comment>
<gene>
    <name evidence="1" type="ORF">EF809_00040</name>
</gene>
<organism evidence="1 2">
    <name type="scientific">Thermoproteota archaeon</name>
    <dbReference type="NCBI Taxonomy" id="2056631"/>
    <lineage>
        <taxon>Archaea</taxon>
        <taxon>Thermoproteota</taxon>
    </lineage>
</organism>
<protein>
    <submittedName>
        <fullName evidence="1">Uncharacterized protein</fullName>
    </submittedName>
</protein>
<dbReference type="EMBL" id="RXIH01000001">
    <property type="protein sequence ID" value="RZN57836.1"/>
    <property type="molecule type" value="Genomic_DNA"/>
</dbReference>
<evidence type="ECO:0000313" key="1">
    <source>
        <dbReference type="EMBL" id="RZN57836.1"/>
    </source>
</evidence>
<evidence type="ECO:0000313" key="2">
    <source>
        <dbReference type="Proteomes" id="UP000316080"/>
    </source>
</evidence>
<sequence>MPEKVEKKLLVVRSDILEKLYEIARKENKTLFALTNEILQDAIKVNEINKTIGELLNFHNLIKLQKDSGAMIVPSDILLKALKNWNNKEEMIKAWELAGEWYGKYLIAKLENPLEVLPSLFSTSFWHLSEIKMNMRNDDKVIISLIAPNTEQILIEITVGYVNGIMSALGFQNTKCDIIRGVAILEFSKKI</sequence>
<name>A0A520KGZ1_9CREN</name>
<reference evidence="1 2" key="1">
    <citation type="journal article" date="2019" name="Nat. Microbiol.">
        <title>Wide diversity of methane and short-chain alkane metabolisms in uncultured archaea.</title>
        <authorList>
            <person name="Borrel G."/>
            <person name="Adam P.S."/>
            <person name="McKay L.J."/>
            <person name="Chen L.X."/>
            <person name="Sierra-Garcia I.N."/>
            <person name="Sieber C.M."/>
            <person name="Letourneur Q."/>
            <person name="Ghozlane A."/>
            <person name="Andersen G.L."/>
            <person name="Li W.J."/>
            <person name="Hallam S.J."/>
            <person name="Muyzer G."/>
            <person name="de Oliveira V.M."/>
            <person name="Inskeep W.P."/>
            <person name="Banfield J.F."/>
            <person name="Gribaldo S."/>
        </authorList>
    </citation>
    <scope>NUCLEOTIDE SEQUENCE [LARGE SCALE GENOMIC DNA]</scope>
    <source>
        <strain evidence="1">Verst-YHS</strain>
    </source>
</reference>
<accession>A0A520KGZ1</accession>